<dbReference type="GO" id="GO:0046428">
    <property type="term" value="F:1,4-dihydroxy-2-naphthoate polyprenyltransferase activity"/>
    <property type="evidence" value="ECO:0007669"/>
    <property type="project" value="UniProtKB-UniRule"/>
</dbReference>
<reference evidence="10 11" key="1">
    <citation type="submission" date="2016-10" db="EMBL/GenBank/DDBJ databases">
        <authorList>
            <person name="de Groot N.N."/>
        </authorList>
    </citation>
    <scope>NUCLEOTIDE SEQUENCE [LARGE SCALE GENOMIC DNA]</scope>
    <source>
        <strain evidence="10 11">CGMCC 4.3143</strain>
    </source>
</reference>
<dbReference type="NCBIfam" id="NF004751">
    <property type="entry name" value="PRK06080.1-3"/>
    <property type="match status" value="1"/>
</dbReference>
<keyword evidence="2 8" id="KW-0474">Menaquinone biosynthesis</keyword>
<dbReference type="EMBL" id="FNBE01000002">
    <property type="protein sequence ID" value="SDE81827.1"/>
    <property type="molecule type" value="Genomic_DNA"/>
</dbReference>
<dbReference type="GO" id="GO:0005886">
    <property type="term" value="C:plasma membrane"/>
    <property type="evidence" value="ECO:0007669"/>
    <property type="project" value="UniProtKB-SubCell"/>
</dbReference>
<feature type="transmembrane region" description="Helical" evidence="8">
    <location>
        <begin position="239"/>
        <end position="272"/>
    </location>
</feature>
<comment type="subcellular location">
    <subcellularLocation>
        <location evidence="8">Cell membrane</location>
        <topology evidence="8">Multi-pass membrane protein</topology>
    </subcellularLocation>
    <subcellularLocation>
        <location evidence="1">Membrane</location>
        <topology evidence="1">Multi-pass membrane protein</topology>
    </subcellularLocation>
</comment>
<evidence type="ECO:0000256" key="7">
    <source>
        <dbReference type="ARBA" id="ARBA00023136"/>
    </source>
</evidence>
<evidence type="ECO:0000256" key="4">
    <source>
        <dbReference type="ARBA" id="ARBA00022679"/>
    </source>
</evidence>
<dbReference type="AlphaFoldDB" id="A0A1G7G137"/>
<dbReference type="UniPathway" id="UPA00079">
    <property type="reaction ID" value="UER00168"/>
</dbReference>
<dbReference type="CDD" id="cd13962">
    <property type="entry name" value="PT_UbiA_UBIAD1"/>
    <property type="match status" value="1"/>
</dbReference>
<evidence type="ECO:0000256" key="9">
    <source>
        <dbReference type="NCBIfam" id="TIGR00751"/>
    </source>
</evidence>
<dbReference type="NCBIfam" id="TIGR00751">
    <property type="entry name" value="menA"/>
    <property type="match status" value="1"/>
</dbReference>
<dbReference type="GO" id="GO:0042371">
    <property type="term" value="P:vitamin K biosynthetic process"/>
    <property type="evidence" value="ECO:0007669"/>
    <property type="project" value="TreeGrafter"/>
</dbReference>
<keyword evidence="4 8" id="KW-0808">Transferase</keyword>
<dbReference type="Proteomes" id="UP000198967">
    <property type="component" value="Unassembled WGS sequence"/>
</dbReference>
<comment type="catalytic activity">
    <reaction evidence="8">
        <text>an all-trans-polyprenyl diphosphate + 1,4-dihydroxy-2-naphthoate + H(+) = a 2-demethylmenaquinol + CO2 + diphosphate</text>
        <dbReference type="Rhea" id="RHEA:26478"/>
        <dbReference type="Rhea" id="RHEA-COMP:9563"/>
        <dbReference type="Rhea" id="RHEA-COMP:9564"/>
        <dbReference type="ChEBI" id="CHEBI:11173"/>
        <dbReference type="ChEBI" id="CHEBI:15378"/>
        <dbReference type="ChEBI" id="CHEBI:16526"/>
        <dbReference type="ChEBI" id="CHEBI:33019"/>
        <dbReference type="ChEBI" id="CHEBI:55437"/>
        <dbReference type="ChEBI" id="CHEBI:58914"/>
        <dbReference type="EC" id="2.5.1.74"/>
    </reaction>
</comment>
<dbReference type="GO" id="GO:0009234">
    <property type="term" value="P:menaquinone biosynthetic process"/>
    <property type="evidence" value="ECO:0007669"/>
    <property type="project" value="UniProtKB-UniRule"/>
</dbReference>
<accession>A0A1G7G137</accession>
<comment type="pathway">
    <text evidence="8">Quinol/quinone metabolism; menaquinone biosynthesis; menaquinol from 1,4-dihydroxy-2-naphthoate: step 1/2.</text>
</comment>
<feature type="transmembrane region" description="Helical" evidence="8">
    <location>
        <begin position="292"/>
        <end position="314"/>
    </location>
</feature>
<evidence type="ECO:0000256" key="8">
    <source>
        <dbReference type="HAMAP-Rule" id="MF_01937"/>
    </source>
</evidence>
<evidence type="ECO:0000256" key="2">
    <source>
        <dbReference type="ARBA" id="ARBA00022428"/>
    </source>
</evidence>
<dbReference type="HAMAP" id="MF_01937">
    <property type="entry name" value="MenA_1"/>
    <property type="match status" value="1"/>
</dbReference>
<sequence>MIRRGTLPGRGSIGRARGLDFGVASLAQWVQGARPRTLPTAVAPVLVGTGAAIGSGTVSIGRAVLALIVAAALVIGVNFANDYSDGIRGTDDERVGPMRLVGSKAATPAAVRTAAFVCFAIAALAGLTLVSLARAWWLIAVGALCIAGAWFYTGGKRPYGYAGLGEVAVFVFFGLVGTLGTTYTQSGTIGPLAVVGAVGVGLLCCAVLVANNLRDIAGDTEVGKRTLAVALGDRDTRRFYAALALLPFVLTIGMGVLSLPVLLGLLALPLAIPPTRAVLRGADGRPLIRVLQQTGMVLLAWSTLTAVGLALGLAF</sequence>
<name>A0A1G7G137_PSEOR</name>
<dbReference type="InterPro" id="IPR026046">
    <property type="entry name" value="UBIAD1"/>
</dbReference>
<dbReference type="PIRSF" id="PIRSF005355">
    <property type="entry name" value="UBIAD1"/>
    <property type="match status" value="1"/>
</dbReference>
<feature type="transmembrane region" description="Helical" evidence="8">
    <location>
        <begin position="135"/>
        <end position="152"/>
    </location>
</feature>
<evidence type="ECO:0000313" key="11">
    <source>
        <dbReference type="Proteomes" id="UP000198967"/>
    </source>
</evidence>
<dbReference type="PANTHER" id="PTHR13929:SF0">
    <property type="entry name" value="UBIA PRENYLTRANSFERASE DOMAIN-CONTAINING PROTEIN 1"/>
    <property type="match status" value="1"/>
</dbReference>
<dbReference type="InterPro" id="IPR004657">
    <property type="entry name" value="MenA"/>
</dbReference>
<evidence type="ECO:0000256" key="5">
    <source>
        <dbReference type="ARBA" id="ARBA00022692"/>
    </source>
</evidence>
<dbReference type="EC" id="2.5.1.74" evidence="8 9"/>
<dbReference type="PANTHER" id="PTHR13929">
    <property type="entry name" value="1,4-DIHYDROXY-2-NAPHTHOATE OCTAPRENYLTRANSFERASE"/>
    <property type="match status" value="1"/>
</dbReference>
<evidence type="ECO:0000256" key="3">
    <source>
        <dbReference type="ARBA" id="ARBA00022475"/>
    </source>
</evidence>
<feature type="transmembrane region" description="Helical" evidence="8">
    <location>
        <begin position="159"/>
        <end position="183"/>
    </location>
</feature>
<feature type="transmembrane region" description="Helical" evidence="8">
    <location>
        <begin position="60"/>
        <end position="80"/>
    </location>
</feature>
<evidence type="ECO:0000256" key="6">
    <source>
        <dbReference type="ARBA" id="ARBA00022989"/>
    </source>
</evidence>
<comment type="function">
    <text evidence="8">Conversion of 1,4-dihydroxy-2-naphthoate (DHNA) to demethylmenaquinone (DMK).</text>
</comment>
<organism evidence="10 11">
    <name type="scientific">Pseudonocardia oroxyli</name>
    <dbReference type="NCBI Taxonomy" id="366584"/>
    <lineage>
        <taxon>Bacteria</taxon>
        <taxon>Bacillati</taxon>
        <taxon>Actinomycetota</taxon>
        <taxon>Actinomycetes</taxon>
        <taxon>Pseudonocardiales</taxon>
        <taxon>Pseudonocardiaceae</taxon>
        <taxon>Pseudonocardia</taxon>
    </lineage>
</organism>
<keyword evidence="6 8" id="KW-1133">Transmembrane helix</keyword>
<dbReference type="STRING" id="366584.SAMN05216377_102174"/>
<evidence type="ECO:0000313" key="10">
    <source>
        <dbReference type="EMBL" id="SDE81827.1"/>
    </source>
</evidence>
<feature type="transmembrane region" description="Helical" evidence="8">
    <location>
        <begin position="109"/>
        <end position="129"/>
    </location>
</feature>
<feature type="transmembrane region" description="Helical" evidence="8">
    <location>
        <begin position="189"/>
        <end position="210"/>
    </location>
</feature>
<evidence type="ECO:0000256" key="1">
    <source>
        <dbReference type="ARBA" id="ARBA00004141"/>
    </source>
</evidence>
<keyword evidence="3 8" id="KW-1003">Cell membrane</keyword>
<gene>
    <name evidence="8" type="primary">menA</name>
    <name evidence="10" type="ORF">SAMN05216377_102174</name>
</gene>
<dbReference type="InterPro" id="IPR000537">
    <property type="entry name" value="UbiA_prenyltransferase"/>
</dbReference>
<protein>
    <recommendedName>
        <fullName evidence="8 9">1,4-dihydroxy-2-naphthoate octaprenyltransferase</fullName>
        <shortName evidence="8">DHNA-octaprenyltransferase</shortName>
        <ecNumber evidence="8 9">2.5.1.74</ecNumber>
    </recommendedName>
</protein>
<dbReference type="Pfam" id="PF01040">
    <property type="entry name" value="UbiA"/>
    <property type="match status" value="1"/>
</dbReference>
<keyword evidence="7 8" id="KW-0472">Membrane</keyword>
<keyword evidence="11" id="KW-1185">Reference proteome</keyword>
<keyword evidence="5 8" id="KW-0812">Transmembrane</keyword>
<proteinExistence type="inferred from homology"/>
<dbReference type="InterPro" id="IPR044878">
    <property type="entry name" value="UbiA_sf"/>
</dbReference>
<comment type="similarity">
    <text evidence="8">Belongs to the MenA family. Type 1 subfamily.</text>
</comment>
<dbReference type="Gene3D" id="1.10.357.140">
    <property type="entry name" value="UbiA prenyltransferase"/>
    <property type="match status" value="1"/>
</dbReference>